<dbReference type="Proteomes" id="UP000515160">
    <property type="component" value="Chromosome 2L"/>
</dbReference>
<dbReference type="InterPro" id="IPR026971">
    <property type="entry name" value="CND1/NCAPD3"/>
</dbReference>
<dbReference type="CTD" id="33778"/>
<dbReference type="GO" id="GO:0010032">
    <property type="term" value="P:meiotic chromosome condensation"/>
    <property type="evidence" value="ECO:0007669"/>
    <property type="project" value="TreeGrafter"/>
</dbReference>
<reference evidence="3" key="1">
    <citation type="submission" date="2025-08" db="UniProtKB">
        <authorList>
            <consortium name="RefSeq"/>
        </authorList>
    </citation>
    <scope>IDENTIFICATION</scope>
    <source>
        <strain evidence="3">15112-1751.03</strain>
        <tissue evidence="3">Whole Adult</tissue>
    </source>
</reference>
<organism evidence="2 3">
    <name type="scientific">Drosophila albomicans</name>
    <name type="common">Fruit fly</name>
    <dbReference type="NCBI Taxonomy" id="7291"/>
    <lineage>
        <taxon>Eukaryota</taxon>
        <taxon>Metazoa</taxon>
        <taxon>Ecdysozoa</taxon>
        <taxon>Arthropoda</taxon>
        <taxon>Hexapoda</taxon>
        <taxon>Insecta</taxon>
        <taxon>Pterygota</taxon>
        <taxon>Neoptera</taxon>
        <taxon>Endopterygota</taxon>
        <taxon>Diptera</taxon>
        <taxon>Brachycera</taxon>
        <taxon>Muscomorpha</taxon>
        <taxon>Ephydroidea</taxon>
        <taxon>Drosophilidae</taxon>
        <taxon>Drosophila</taxon>
    </lineage>
</organism>
<feature type="region of interest" description="Disordered" evidence="1">
    <location>
        <begin position="1194"/>
        <end position="1255"/>
    </location>
</feature>
<proteinExistence type="predicted"/>
<feature type="compositionally biased region" description="Acidic residues" evidence="1">
    <location>
        <begin position="1092"/>
        <end position="1102"/>
    </location>
</feature>
<name>A0A6P8WAS9_DROAB</name>
<dbReference type="GO" id="GO:0000779">
    <property type="term" value="C:condensed chromosome, centromeric region"/>
    <property type="evidence" value="ECO:0007669"/>
    <property type="project" value="TreeGrafter"/>
</dbReference>
<dbReference type="GO" id="GO:0007076">
    <property type="term" value="P:mitotic chromosome condensation"/>
    <property type="evidence" value="ECO:0007669"/>
    <property type="project" value="InterPro"/>
</dbReference>
<dbReference type="RefSeq" id="XP_034100729.1">
    <property type="nucleotide sequence ID" value="XM_034244838.2"/>
</dbReference>
<keyword evidence="2" id="KW-1185">Reference proteome</keyword>
<dbReference type="GO" id="GO:0042393">
    <property type="term" value="F:histone binding"/>
    <property type="evidence" value="ECO:0007669"/>
    <property type="project" value="TreeGrafter"/>
</dbReference>
<evidence type="ECO:0000313" key="3">
    <source>
        <dbReference type="RefSeq" id="XP_034100729.1"/>
    </source>
</evidence>
<dbReference type="PANTHER" id="PTHR14222:SF1">
    <property type="entry name" value="CONDENSIN-2 COMPLEX SUBUNIT D3"/>
    <property type="match status" value="1"/>
</dbReference>
<evidence type="ECO:0000313" key="2">
    <source>
        <dbReference type="Proteomes" id="UP000515160"/>
    </source>
</evidence>
<dbReference type="GO" id="GO:0000796">
    <property type="term" value="C:condensin complex"/>
    <property type="evidence" value="ECO:0007669"/>
    <property type="project" value="TreeGrafter"/>
</dbReference>
<dbReference type="OrthoDB" id="10263978at2759"/>
<feature type="compositionally biased region" description="Basic and acidic residues" evidence="1">
    <location>
        <begin position="1128"/>
        <end position="1137"/>
    </location>
</feature>
<accession>A0A6P8WAS9</accession>
<feature type="compositionally biased region" description="Acidic residues" evidence="1">
    <location>
        <begin position="1217"/>
        <end position="1237"/>
    </location>
</feature>
<feature type="region of interest" description="Disordered" evidence="1">
    <location>
        <begin position="1081"/>
        <end position="1137"/>
    </location>
</feature>
<gene>
    <name evidence="3" type="primary">LOC117565628</name>
</gene>
<evidence type="ECO:0000256" key="1">
    <source>
        <dbReference type="SAM" id="MobiDB-lite"/>
    </source>
</evidence>
<protein>
    <submittedName>
        <fullName evidence="3">Uncharacterized protein LOC117565628</fullName>
    </submittedName>
</protein>
<dbReference type="AlphaFoldDB" id="A0A6P8WAS9"/>
<sequence length="1271" mass="145017">MSEFNRIFSDIKLRFATNIKWTQVEDFLSEYESDEETQRKAREFWVLPMCRQQPQDQDDQLQALRELSNCIRAIRSSDIENQSGYDITFDNWSEIVDISPGDYLAYIYALASLATLPQHTLNAAIAPLNTHINIQLALNAVSTYLLTLTIPGAKSYGVFDEGVIEHCLKVFRLLEQQASTDVRSSTMSILFLSICDDLKLVFRYVHFKDHRKPRDDIIKCLLQLVYNSFRKGYTNSCASQMHQRCFEIFDEIANEHNGDVLETLMLIMSQSFHMHSFPENAKPGGAQSIGHISDWFIMLLEKYPDIIAKVLSKYIECVVTNPIREWKAVDEKVAIGYAAKYDAALYAKCNQSCSDILKESIKADDAVSIQIRTLELIERILQQETHVEWSIFRHDVSTKPREVTLIAETIKSLDDRTFTVRRKASQVLNLSLKQGSPTTMRILNECLSFVQYSDESSASNPRARQLSMEKPPVVHYAYSFEGYEELEPLVKQTPQIIYERFVDSNNGLARCSGIALLERLALTNQRIIYDTNFEREFACFAVDSLSSVRKAALESLDTMLQSYCNCTILIGLYCRLWPCLLSDEDMALQKLAMQSFNRIVLLNIKPLEYINEPKNRLPWRILATLLAVQPRNYLQERLTLLLQTENFVTPHLVNTIISYLPTSMATEAWALLVFISSRITNNLDALITTFNSLSSYNMKSNQLLALELIIYCLRNFSKSALNRLFTRLLSALRSGSIWLALVTPAVHVLNHIDRLSHSQAPQDSNLAENWQVQLLDDVTEAIRKSMNHFQEEHIAMASLLGTYTELISKSEQQRVDNQISKFVVKYLQLCLKLKESSFDTDNERNLNWMVVIAGRLSLRDHRLAHRLSAIYGQILSKNDRPQLINSTLIGMNDLGKKYPSILESNMKCILVKLYSKFATTRVRTYRCVKDVILAGNIKLKGPILISLLAGLVDESAEVAREADAFFIRYKKLYDKMLFHHCIKECPFDFNDQTFLKGSTRLDSSFQSRLKGAERAKSRRLIYNHIIGSLDENTLLLYFGQLKLLAEKTKDAEFIKSPGALDVVIDMLFIMRRICSCTKAKGQQQGGGQAEGGSEEATIEEEPLPAPVEQLPTTSAAATAPAKGRGRGRARDNGEEPLKQLERCLRYVPETHNNLSGVMNSEQRFQFDKFCRAMTMRFSNYTDFAQPAKFWQKYKQSKTTGKPKAKRRRLNDSRTLEMDDDDEQSESENSDGDSDSEMPLDRHTLTNPTVGDVQPDGGFDVLATELIFQQHL</sequence>
<dbReference type="InterPro" id="IPR016024">
    <property type="entry name" value="ARM-type_fold"/>
</dbReference>
<dbReference type="GeneID" id="117565628"/>
<dbReference type="PANTHER" id="PTHR14222">
    <property type="entry name" value="CONDENSIN"/>
    <property type="match status" value="1"/>
</dbReference>
<dbReference type="SUPFAM" id="SSF48371">
    <property type="entry name" value="ARM repeat"/>
    <property type="match status" value="1"/>
</dbReference>